<reference evidence="4 5" key="1">
    <citation type="journal article" date="2019" name="Int. J. Syst. Evol. Microbiol.">
        <title>The Global Catalogue of Microorganisms (GCM) 10K type strain sequencing project: providing services to taxonomists for standard genome sequencing and annotation.</title>
        <authorList>
            <consortium name="The Broad Institute Genomics Platform"/>
            <consortium name="The Broad Institute Genome Sequencing Center for Infectious Disease"/>
            <person name="Wu L."/>
            <person name="Ma J."/>
        </authorList>
    </citation>
    <scope>NUCLEOTIDE SEQUENCE [LARGE SCALE GENOMIC DNA]</scope>
    <source>
        <strain evidence="4 5">JCM 15089</strain>
    </source>
</reference>
<keyword evidence="4" id="KW-0031">Aminopeptidase</keyword>
<name>A0ABN1EWG8_9PROT</name>
<dbReference type="InterPro" id="IPR029058">
    <property type="entry name" value="AB_hydrolase_fold"/>
</dbReference>
<comment type="caution">
    <text evidence="4">The sequence shown here is derived from an EMBL/GenBank/DDBJ whole genome shotgun (WGS) entry which is preliminary data.</text>
</comment>
<keyword evidence="5" id="KW-1185">Reference proteome</keyword>
<accession>A0ABN1EWG8</accession>
<evidence type="ECO:0000259" key="3">
    <source>
        <dbReference type="Pfam" id="PF00561"/>
    </source>
</evidence>
<evidence type="ECO:0000313" key="5">
    <source>
        <dbReference type="Proteomes" id="UP001499951"/>
    </source>
</evidence>
<dbReference type="Gene3D" id="3.40.50.1820">
    <property type="entry name" value="alpha/beta hydrolase"/>
    <property type="match status" value="1"/>
</dbReference>
<dbReference type="PRINTS" id="PR00793">
    <property type="entry name" value="PROAMNOPTASE"/>
</dbReference>
<evidence type="ECO:0000256" key="1">
    <source>
        <dbReference type="ARBA" id="ARBA00010088"/>
    </source>
</evidence>
<proteinExistence type="inferred from homology"/>
<evidence type="ECO:0000313" key="4">
    <source>
        <dbReference type="EMBL" id="GAA0576319.1"/>
    </source>
</evidence>
<sequence>MAAVFIVAAAAAGAAEQRSAAPPLQYWDLPTGSHIAIVHFGVGRNPAPVIYLHGGPGADFVTAVRDHPDWWQRLGSRGADIYVYDQIGSGLSARLRDPTQYTAKRHVDDLDAIRQRIKAEHMVLIGESWGSTLAANYMAAHPGVVVRVAFVSPGPIDRTEAIPRLGMPDDIMAFLRATRPGAMRHYEELDRLLAKDVHAAYALAPDAEMDPILDDFVNVAVRGETVHDPAQASKLAMHGMGWWSYLMTNWDLSTHPFPVQKRLAGNRTPGIVVRAESDYIASAEAEKYLRVFPATRMIKIAKAGHIIWLEQPKALTEALEGVIFGVE</sequence>
<dbReference type="EMBL" id="BAAADD010000007">
    <property type="protein sequence ID" value="GAA0576319.1"/>
    <property type="molecule type" value="Genomic_DNA"/>
</dbReference>
<dbReference type="InterPro" id="IPR000073">
    <property type="entry name" value="AB_hydrolase_1"/>
</dbReference>
<comment type="similarity">
    <text evidence="1">Belongs to the peptidase S33 family.</text>
</comment>
<gene>
    <name evidence="4" type="primary">pip</name>
    <name evidence="4" type="ORF">GCM10008942_26440</name>
</gene>
<dbReference type="SUPFAM" id="SSF53474">
    <property type="entry name" value="alpha/beta-Hydrolases"/>
    <property type="match status" value="1"/>
</dbReference>
<dbReference type="Pfam" id="PF00561">
    <property type="entry name" value="Abhydrolase_1"/>
    <property type="match status" value="1"/>
</dbReference>
<dbReference type="PANTHER" id="PTHR43194:SF2">
    <property type="entry name" value="PEROXISOMAL MEMBRANE PROTEIN LPX1"/>
    <property type="match status" value="1"/>
</dbReference>
<feature type="domain" description="AB hydrolase-1" evidence="3">
    <location>
        <begin position="48"/>
        <end position="310"/>
    </location>
</feature>
<keyword evidence="2" id="KW-0378">Hydrolase</keyword>
<dbReference type="InterPro" id="IPR002410">
    <property type="entry name" value="Peptidase_S33"/>
</dbReference>
<evidence type="ECO:0000256" key="2">
    <source>
        <dbReference type="ARBA" id="ARBA00022801"/>
    </source>
</evidence>
<organism evidence="4 5">
    <name type="scientific">Rhizomicrobium electricum</name>
    <dbReference type="NCBI Taxonomy" id="480070"/>
    <lineage>
        <taxon>Bacteria</taxon>
        <taxon>Pseudomonadati</taxon>
        <taxon>Pseudomonadota</taxon>
        <taxon>Alphaproteobacteria</taxon>
        <taxon>Micropepsales</taxon>
        <taxon>Micropepsaceae</taxon>
        <taxon>Rhizomicrobium</taxon>
    </lineage>
</organism>
<protein>
    <submittedName>
        <fullName evidence="4">Prolyl aminopeptidase</fullName>
    </submittedName>
</protein>
<dbReference type="PANTHER" id="PTHR43194">
    <property type="entry name" value="HYDROLASE ALPHA/BETA FOLD FAMILY"/>
    <property type="match status" value="1"/>
</dbReference>
<dbReference type="InterPro" id="IPR050228">
    <property type="entry name" value="Carboxylesterase_BioH"/>
</dbReference>
<keyword evidence="4" id="KW-0645">Protease</keyword>
<dbReference type="GO" id="GO:0004177">
    <property type="term" value="F:aminopeptidase activity"/>
    <property type="evidence" value="ECO:0007669"/>
    <property type="project" value="UniProtKB-KW"/>
</dbReference>
<dbReference type="Proteomes" id="UP001499951">
    <property type="component" value="Unassembled WGS sequence"/>
</dbReference>